<dbReference type="GO" id="GO:0046872">
    <property type="term" value="F:metal ion binding"/>
    <property type="evidence" value="ECO:0007669"/>
    <property type="project" value="UniProtKB-KW"/>
</dbReference>
<dbReference type="GO" id="GO:0018773">
    <property type="term" value="F:acetylpyruvate hydrolase activity"/>
    <property type="evidence" value="ECO:0007669"/>
    <property type="project" value="TreeGrafter"/>
</dbReference>
<dbReference type="SUPFAM" id="SSF56529">
    <property type="entry name" value="FAH"/>
    <property type="match status" value="1"/>
</dbReference>
<evidence type="ECO:0000313" key="6">
    <source>
        <dbReference type="Proteomes" id="UP000030184"/>
    </source>
</evidence>
<reference evidence="6" key="1">
    <citation type="journal article" date="2014" name="Genome Announc.">
        <title>Draft Genome Sequence of Marine Flavobacterium Jejuia pallidilutea Strain 11shimoA1 and Pigmentation Mutants.</title>
        <authorList>
            <person name="Takatani N."/>
            <person name="Nakanishi M."/>
            <person name="Meirelles P."/>
            <person name="Mino S."/>
            <person name="Suda W."/>
            <person name="Oshima K."/>
            <person name="Hattori M."/>
            <person name="Ohkuma M."/>
            <person name="Hosokawa M."/>
            <person name="Miyashita K."/>
            <person name="Thompson F.L."/>
            <person name="Niwa A."/>
            <person name="Sawabe T."/>
            <person name="Sawabe T."/>
        </authorList>
    </citation>
    <scope>NUCLEOTIDE SEQUENCE [LARGE SCALE GENOMIC DNA]</scope>
    <source>
        <strain evidence="6">JCM 19538</strain>
    </source>
</reference>
<organism evidence="3 5">
    <name type="scientific">Jejuia pallidilutea</name>
    <dbReference type="NCBI Taxonomy" id="504487"/>
    <lineage>
        <taxon>Bacteria</taxon>
        <taxon>Pseudomonadati</taxon>
        <taxon>Bacteroidota</taxon>
        <taxon>Flavobacteriia</taxon>
        <taxon>Flavobacteriales</taxon>
        <taxon>Flavobacteriaceae</taxon>
        <taxon>Jejuia</taxon>
    </lineage>
</organism>
<dbReference type="Proteomes" id="UP000029646">
    <property type="component" value="Unassembled WGS sequence"/>
</dbReference>
<comment type="caution">
    <text evidence="3">The sequence shown here is derived from an EMBL/GenBank/DDBJ whole genome shotgun (WGS) entry which is preliminary data.</text>
</comment>
<name>A0A090WC81_9FLAO</name>
<dbReference type="Pfam" id="PF01557">
    <property type="entry name" value="FAA_hydrolase"/>
    <property type="match status" value="1"/>
</dbReference>
<dbReference type="OrthoDB" id="9805307at2"/>
<gene>
    <name evidence="3" type="ORF">JCM19302_3327</name>
    <name evidence="4" type="ORF">JCM19538_1257</name>
</gene>
<evidence type="ECO:0000256" key="1">
    <source>
        <dbReference type="ARBA" id="ARBA00022723"/>
    </source>
</evidence>
<sequence length="204" mass="22132">MKIIGIGKNYVNETSEIDAIKTGNQLIFTKPDSSLVTGNKDVPYPKITNEIVYEVELVAKIGKTAKDIAVTDAPSYISEIAIGIDYTAKDVLAKSRENKGPWALAKGFDGASPISSFKPITAFSDLNDINFDLKINGKQKQIGHTALMIYSFAEIIAYVSTFMTLNEGDLIFTGTPASGTGLIYKGDHLQASIEGELLLDFKMI</sequence>
<proteinExistence type="predicted"/>
<dbReference type="RefSeq" id="WP_042249570.1">
    <property type="nucleotide sequence ID" value="NZ_BBNS01000037.1"/>
</dbReference>
<dbReference type="EMBL" id="BBNS01000037">
    <property type="protein sequence ID" value="GAL73019.1"/>
    <property type="molecule type" value="Genomic_DNA"/>
</dbReference>
<protein>
    <submittedName>
        <fullName evidence="3">Fumarylacetoacetate hydrolase family protein</fullName>
    </submittedName>
</protein>
<evidence type="ECO:0000259" key="2">
    <source>
        <dbReference type="Pfam" id="PF01557"/>
    </source>
</evidence>
<evidence type="ECO:0000313" key="3">
    <source>
        <dbReference type="EMBL" id="GAL73019.1"/>
    </source>
</evidence>
<evidence type="ECO:0000313" key="5">
    <source>
        <dbReference type="Proteomes" id="UP000029646"/>
    </source>
</evidence>
<dbReference type="PANTHER" id="PTHR11820">
    <property type="entry name" value="ACYLPYRUVASE"/>
    <property type="match status" value="1"/>
</dbReference>
<dbReference type="PANTHER" id="PTHR11820:SF7">
    <property type="entry name" value="ACYLPYRUVASE FAHD1, MITOCHONDRIAL"/>
    <property type="match status" value="1"/>
</dbReference>
<dbReference type="Gene3D" id="3.90.850.10">
    <property type="entry name" value="Fumarylacetoacetase-like, C-terminal domain"/>
    <property type="match status" value="1"/>
</dbReference>
<keyword evidence="6" id="KW-1185">Reference proteome</keyword>
<dbReference type="InterPro" id="IPR036663">
    <property type="entry name" value="Fumarylacetoacetase_C_sf"/>
</dbReference>
<keyword evidence="1" id="KW-0479">Metal-binding</keyword>
<dbReference type="InterPro" id="IPR011234">
    <property type="entry name" value="Fumarylacetoacetase-like_C"/>
</dbReference>
<dbReference type="Proteomes" id="UP000030184">
    <property type="component" value="Unassembled WGS sequence"/>
</dbReference>
<feature type="domain" description="Fumarylacetoacetase-like C-terminal" evidence="2">
    <location>
        <begin position="2"/>
        <end position="195"/>
    </location>
</feature>
<keyword evidence="3" id="KW-0378">Hydrolase</keyword>
<dbReference type="AlphaFoldDB" id="A0A090WC81"/>
<evidence type="ECO:0000313" key="4">
    <source>
        <dbReference type="EMBL" id="GAL89633.1"/>
    </source>
</evidence>
<accession>A0A090WC81</accession>
<dbReference type="EMBL" id="BBNY01000016">
    <property type="protein sequence ID" value="GAL89633.1"/>
    <property type="molecule type" value="Genomic_DNA"/>
</dbReference>